<dbReference type="GO" id="GO:0016787">
    <property type="term" value="F:hydrolase activity"/>
    <property type="evidence" value="ECO:0007669"/>
    <property type="project" value="InterPro"/>
</dbReference>
<feature type="domain" description="Dienelactone hydrolase" evidence="1">
    <location>
        <begin position="32"/>
        <end position="245"/>
    </location>
</feature>
<dbReference type="InterPro" id="IPR029058">
    <property type="entry name" value="AB_hydrolase_fold"/>
</dbReference>
<dbReference type="PANTHER" id="PTHR47668:SF1">
    <property type="entry name" value="DIENELACTONE HYDROLASE DOMAIN-CONTAINING PROTEIN-RELATED"/>
    <property type="match status" value="1"/>
</dbReference>
<proteinExistence type="predicted"/>
<dbReference type="InterPro" id="IPR002925">
    <property type="entry name" value="Dienelactn_hydro"/>
</dbReference>
<dbReference type="EMBL" id="CP051139">
    <property type="protein sequence ID" value="QIW95892.1"/>
    <property type="molecule type" value="Genomic_DNA"/>
</dbReference>
<dbReference type="PANTHER" id="PTHR47668">
    <property type="entry name" value="DIENELACTONE HYDROLASE FAMILY PROTEIN (AFU_ORTHOLOGUE AFUA_6G01940)"/>
    <property type="match status" value="1"/>
</dbReference>
<reference evidence="2 3" key="1">
    <citation type="journal article" date="2016" name="Sci. Rep.">
        <title>Peltaster fructicola genome reveals evolution from an invasive phytopathogen to an ectophytic parasite.</title>
        <authorList>
            <person name="Xu C."/>
            <person name="Chen H."/>
            <person name="Gleason M.L."/>
            <person name="Xu J.R."/>
            <person name="Liu H."/>
            <person name="Zhang R."/>
            <person name="Sun G."/>
        </authorList>
    </citation>
    <scope>NUCLEOTIDE SEQUENCE [LARGE SCALE GENOMIC DNA]</scope>
    <source>
        <strain evidence="2 3">LNHT1506</strain>
    </source>
</reference>
<dbReference type="Proteomes" id="UP000503462">
    <property type="component" value="Chromosome 1"/>
</dbReference>
<dbReference type="Gene3D" id="3.40.50.1820">
    <property type="entry name" value="alpha/beta hydrolase"/>
    <property type="match status" value="1"/>
</dbReference>
<sequence length="246" mass="27035">MSSYSKACCTLPPAQAGDYTSKGSYETIGGLKTYVTGDKNVSKAIFWMADVFGFSSPTLQGADIIASAGYLVVIPDLLQGNYAKAAWFADTMSDSEQQEKGKFYGYIRDWPSRLQTVETSLAGLKAEYKGVQKWGSIGFCWGGKVAALTSGENAKWAVSIESSPAMVDPKDAEKIVIPHMMLASKDEPVAEVKQFKEALKTPHVVETFSDQVHGFMSARADFENPRTKEEFERGYKMAVGFFQEHL</sequence>
<keyword evidence="3" id="KW-1185">Reference proteome</keyword>
<dbReference type="Pfam" id="PF01738">
    <property type="entry name" value="DLH"/>
    <property type="match status" value="1"/>
</dbReference>
<organism evidence="2 3">
    <name type="scientific">Peltaster fructicola</name>
    <dbReference type="NCBI Taxonomy" id="286661"/>
    <lineage>
        <taxon>Eukaryota</taxon>
        <taxon>Fungi</taxon>
        <taxon>Dikarya</taxon>
        <taxon>Ascomycota</taxon>
        <taxon>Pezizomycotina</taxon>
        <taxon>Dothideomycetes</taxon>
        <taxon>Dothideomycetes incertae sedis</taxon>
        <taxon>Peltaster</taxon>
    </lineage>
</organism>
<evidence type="ECO:0000313" key="2">
    <source>
        <dbReference type="EMBL" id="QIW95892.1"/>
    </source>
</evidence>
<dbReference type="AlphaFoldDB" id="A0A6H0XME6"/>
<dbReference type="SUPFAM" id="SSF53474">
    <property type="entry name" value="alpha/beta-Hydrolases"/>
    <property type="match status" value="1"/>
</dbReference>
<evidence type="ECO:0000259" key="1">
    <source>
        <dbReference type="Pfam" id="PF01738"/>
    </source>
</evidence>
<evidence type="ECO:0000313" key="3">
    <source>
        <dbReference type="Proteomes" id="UP000503462"/>
    </source>
</evidence>
<dbReference type="OrthoDB" id="2147163at2759"/>
<protein>
    <recommendedName>
        <fullName evidence="1">Dienelactone hydrolase domain-containing protein</fullName>
    </recommendedName>
</protein>
<name>A0A6H0XME6_9PEZI</name>
<gene>
    <name evidence="2" type="ORF">AMS68_001410</name>
</gene>
<accession>A0A6H0XME6</accession>